<organism evidence="1 2">
    <name type="scientific">Sphaerosporella brunnea</name>
    <dbReference type="NCBI Taxonomy" id="1250544"/>
    <lineage>
        <taxon>Eukaryota</taxon>
        <taxon>Fungi</taxon>
        <taxon>Dikarya</taxon>
        <taxon>Ascomycota</taxon>
        <taxon>Pezizomycotina</taxon>
        <taxon>Pezizomycetes</taxon>
        <taxon>Pezizales</taxon>
        <taxon>Pyronemataceae</taxon>
        <taxon>Sphaerosporella</taxon>
    </lineage>
</organism>
<dbReference type="InParanoid" id="A0A5J5EPG0"/>
<accession>A0A5J5EPG0</accession>
<keyword evidence="2" id="KW-1185">Reference proteome</keyword>
<dbReference type="AlphaFoldDB" id="A0A5J5EPG0"/>
<protein>
    <submittedName>
        <fullName evidence="1">Uncharacterized protein</fullName>
    </submittedName>
</protein>
<name>A0A5J5EPG0_9PEZI</name>
<dbReference type="Proteomes" id="UP000326924">
    <property type="component" value="Unassembled WGS sequence"/>
</dbReference>
<reference evidence="1 2" key="1">
    <citation type="submission" date="2019-09" db="EMBL/GenBank/DDBJ databases">
        <title>Draft genome of the ectomycorrhizal ascomycete Sphaerosporella brunnea.</title>
        <authorList>
            <consortium name="DOE Joint Genome Institute"/>
            <person name="Benucci G.M."/>
            <person name="Marozzi G."/>
            <person name="Antonielli L."/>
            <person name="Sanchez S."/>
            <person name="Marco P."/>
            <person name="Wang X."/>
            <person name="Falini L.B."/>
            <person name="Barry K."/>
            <person name="Haridas S."/>
            <person name="Lipzen A."/>
            <person name="Labutti K."/>
            <person name="Grigoriev I.V."/>
            <person name="Murat C."/>
            <person name="Martin F."/>
            <person name="Albertini E."/>
            <person name="Donnini D."/>
            <person name="Bonito G."/>
        </authorList>
    </citation>
    <scope>NUCLEOTIDE SEQUENCE [LARGE SCALE GENOMIC DNA]</scope>
    <source>
        <strain evidence="1 2">Sb_GMNB300</strain>
    </source>
</reference>
<comment type="caution">
    <text evidence="1">The sequence shown here is derived from an EMBL/GenBank/DDBJ whole genome shotgun (WGS) entry which is preliminary data.</text>
</comment>
<proteinExistence type="predicted"/>
<gene>
    <name evidence="1" type="ORF">FN846DRAFT_909838</name>
</gene>
<dbReference type="EMBL" id="VXIS01000175">
    <property type="protein sequence ID" value="KAA8898958.1"/>
    <property type="molecule type" value="Genomic_DNA"/>
</dbReference>
<evidence type="ECO:0000313" key="1">
    <source>
        <dbReference type="EMBL" id="KAA8898958.1"/>
    </source>
</evidence>
<evidence type="ECO:0000313" key="2">
    <source>
        <dbReference type="Proteomes" id="UP000326924"/>
    </source>
</evidence>
<sequence>MAMGFSIYKDAIEHFIDRFIYTPKAEIYSHEVEGEVWARYLLDQNYCKLPQHKLSQYTIDFLEISCGPKPIRKAQPIEVNGNWQWGTLDDESAAIATYISPGGYQITSFLHLRNRFCFKVSGHVPKIPPRLQVDLSDEQDWDYMRSVNWEIEPIFGFLSRTWGPRREQTGWQYIWFWKRQREIQALEQLTLDTAYGPGIRNVDKRILYPLVTAERVFCDWDPNEEAFWMQQKAAVEKEKRRLWQAYEEGGGMEEEIPLLGEDLYDEPLPLGCADSGYSSEGEDQELGTKIEEASLTDEFGGLIAEVLKLRDQPSLDNRLTEFEAKQLALERDRQNKAELDRLFEETCWSDDEDD</sequence>